<protein>
    <submittedName>
        <fullName evidence="5 6">Interaptin-like isoform X1</fullName>
    </submittedName>
</protein>
<feature type="compositionally biased region" description="Polar residues" evidence="2">
    <location>
        <begin position="661"/>
        <end position="671"/>
    </location>
</feature>
<evidence type="ECO:0000256" key="2">
    <source>
        <dbReference type="SAM" id="MobiDB-lite"/>
    </source>
</evidence>
<feature type="region of interest" description="Disordered" evidence="2">
    <location>
        <begin position="1"/>
        <end position="102"/>
    </location>
</feature>
<accession>A0ABM1BIF9</accession>
<feature type="coiled-coil region" evidence="1">
    <location>
        <begin position="331"/>
        <end position="567"/>
    </location>
</feature>
<keyword evidence="4" id="KW-1185">Reference proteome</keyword>
<dbReference type="Proteomes" id="UP000694941">
    <property type="component" value="Unplaced"/>
</dbReference>
<dbReference type="RefSeq" id="XP_013782645.1">
    <property type="nucleotide sequence ID" value="XM_013927191.2"/>
</dbReference>
<keyword evidence="3" id="KW-0812">Transmembrane</keyword>
<gene>
    <name evidence="5 6 7" type="primary">LOC106466883</name>
</gene>
<keyword evidence="3" id="KW-1133">Transmembrane helix</keyword>
<feature type="compositionally biased region" description="Polar residues" evidence="2">
    <location>
        <begin position="46"/>
        <end position="58"/>
    </location>
</feature>
<feature type="compositionally biased region" description="Basic and acidic residues" evidence="2">
    <location>
        <begin position="898"/>
        <end position="921"/>
    </location>
</feature>
<feature type="region of interest" description="Disordered" evidence="2">
    <location>
        <begin position="892"/>
        <end position="968"/>
    </location>
</feature>
<name>A0ABM1BIF9_LIMPO</name>
<keyword evidence="1" id="KW-0175">Coiled coil</keyword>
<keyword evidence="3" id="KW-0472">Membrane</keyword>
<sequence>MASENSDSEIMSEWTLLSSVKDEDEENTEYVTEKPAETNKEENSGNDEIQTANQQGMTMSKVGKQKSQKESATGQPEVTIGEDKSSPVSKESHLSSEIDVLEEEDKIDDNRKLLATKNSECSSTSCTVKKDQELFKTNTGIEVIHEDLSDASTLSYIRDELLTDVDMKPGVRHYVHKPNTRLNVILNLVVVLAVTAVVGFGVGHFLGWSNQWLYQKQVTRGQVFKLKQLEEELIKCMEQENQQTQISRDSTVCYKNSEYWKNRFEELFDENENIRVLMEQTQDHLRKQNLGRIPLSPVSTNCPSDVSEDFHKLRLDLLVKQMEHLQFLKTYEEVKHQEKESRKRLRVLEDENTELKAKLEVEEENDKVLEEKVDKLNEENFELKAKLVKEEEDDKMLEQKVNELNEETIVLKAKLVEEEEDDKMLEQKVNELNEETIELKAKLVEEEEDDKMLEQKVNELNEENIELKAKLVEEEEDDKMLEQKVNELNEENIELKAKLVEEEEDDKILAELEQKMENLTKENILLKTQLATGNDEKTILANLEGEVREIHLENLELKKTLEQLQSQLLQSTLIQNVGNVEKTGSNLKIDTLRKQTNALVIENRQLKTSIDKFKDSIPSRTEENQREQLNELQFENQDLKNEIGRLRYMKPPNRKYYMSDVPTSDQSITSDLKTEETPHDGMEPLLQMLDTAHQESRHWEKLYKELKNKLDNKPYENWTEAITTGVTNGSKAVTNIITSVLDHISQQNVTLSDLMHVQLNATQVAFRDIKQNLAEKWTELQMITDSEQFKQFANHTEKLITRMSQTLQSAVQKIQDIGDKFVQSQKPLESRVSKLGQKVLKVVDKLEEQWADMKRKWSRKVLKQQSIVNKKFDEDGGNGYKDKDTLFLKQGFDDEEKPSDNTDNDDRYFQKNTREKQIQKKKENKLKYKKRKKDSNEHLSEELLSLKNKYGVKEQNHHHKEEGYYLRD</sequence>
<feature type="compositionally biased region" description="Basic and acidic residues" evidence="2">
    <location>
        <begin position="951"/>
        <end position="968"/>
    </location>
</feature>
<proteinExistence type="predicted"/>
<evidence type="ECO:0000256" key="1">
    <source>
        <dbReference type="SAM" id="Coils"/>
    </source>
</evidence>
<feature type="region of interest" description="Disordered" evidence="2">
    <location>
        <begin position="654"/>
        <end position="680"/>
    </location>
</feature>
<evidence type="ECO:0000313" key="6">
    <source>
        <dbReference type="RefSeq" id="XP_022250662.1"/>
    </source>
</evidence>
<dbReference type="RefSeq" id="XP_022250662.1">
    <property type="nucleotide sequence ID" value="XM_022394954.1"/>
</dbReference>
<evidence type="ECO:0000313" key="4">
    <source>
        <dbReference type="Proteomes" id="UP000694941"/>
    </source>
</evidence>
<reference evidence="5 6" key="1">
    <citation type="submission" date="2025-05" db="UniProtKB">
        <authorList>
            <consortium name="RefSeq"/>
        </authorList>
    </citation>
    <scope>IDENTIFICATION</scope>
    <source>
        <tissue evidence="5 6">Muscle</tissue>
    </source>
</reference>
<dbReference type="GeneID" id="106466883"/>
<feature type="compositionally biased region" description="Basic residues" evidence="2">
    <location>
        <begin position="922"/>
        <end position="933"/>
    </location>
</feature>
<dbReference type="RefSeq" id="XP_022250663.1">
    <property type="nucleotide sequence ID" value="XM_022394955.1"/>
</dbReference>
<evidence type="ECO:0000313" key="5">
    <source>
        <dbReference type="RefSeq" id="XP_013782645.1"/>
    </source>
</evidence>
<feature type="coiled-coil region" evidence="1">
    <location>
        <begin position="622"/>
        <end position="649"/>
    </location>
</feature>
<feature type="transmembrane region" description="Helical" evidence="3">
    <location>
        <begin position="184"/>
        <end position="208"/>
    </location>
</feature>
<feature type="compositionally biased region" description="Basic and acidic residues" evidence="2">
    <location>
        <begin position="31"/>
        <end position="43"/>
    </location>
</feature>
<organism evidence="4 5">
    <name type="scientific">Limulus polyphemus</name>
    <name type="common">Atlantic horseshoe crab</name>
    <dbReference type="NCBI Taxonomy" id="6850"/>
    <lineage>
        <taxon>Eukaryota</taxon>
        <taxon>Metazoa</taxon>
        <taxon>Ecdysozoa</taxon>
        <taxon>Arthropoda</taxon>
        <taxon>Chelicerata</taxon>
        <taxon>Merostomata</taxon>
        <taxon>Xiphosura</taxon>
        <taxon>Limulidae</taxon>
        <taxon>Limulus</taxon>
    </lineage>
</organism>
<feature type="compositionally biased region" description="Basic and acidic residues" evidence="2">
    <location>
        <begin position="81"/>
        <end position="96"/>
    </location>
</feature>
<evidence type="ECO:0000256" key="3">
    <source>
        <dbReference type="SAM" id="Phobius"/>
    </source>
</evidence>
<evidence type="ECO:0000313" key="7">
    <source>
        <dbReference type="RefSeq" id="XP_022250663.1"/>
    </source>
</evidence>